<evidence type="ECO:0000256" key="4">
    <source>
        <dbReference type="ARBA" id="ARBA00022741"/>
    </source>
</evidence>
<comment type="similarity">
    <text evidence="1">Belongs to the class-I aminoacyl-tRNA synthetase family.</text>
</comment>
<dbReference type="GO" id="GO:0005524">
    <property type="term" value="F:ATP binding"/>
    <property type="evidence" value="ECO:0007669"/>
    <property type="project" value="UniProtKB-KW"/>
</dbReference>
<keyword evidence="7" id="KW-0030">Aminoacyl-tRNA synthetase</keyword>
<accession>A0A3B0PN10</accession>
<dbReference type="SUPFAM" id="SSF52374">
    <property type="entry name" value="Nucleotidylyl transferase"/>
    <property type="match status" value="1"/>
</dbReference>
<dbReference type="EMBL" id="LS991951">
    <property type="protein sequence ID" value="SYV97187.1"/>
    <property type="molecule type" value="Genomic_DNA"/>
</dbReference>
<keyword evidence="4" id="KW-0547">Nucleotide-binding</keyword>
<keyword evidence="5" id="KW-0067">ATP-binding</keyword>
<dbReference type="Gene3D" id="3.40.50.620">
    <property type="entry name" value="HUPs"/>
    <property type="match status" value="1"/>
</dbReference>
<keyword evidence="6" id="KW-0648">Protein biosynthesis</keyword>
<name>A0A3B0PN10_9BACT</name>
<gene>
    <name evidence="8" type="primary">leuS_1</name>
    <name evidence="8" type="ORF">NCTC10132_00546</name>
</gene>
<evidence type="ECO:0000256" key="5">
    <source>
        <dbReference type="ARBA" id="ARBA00022840"/>
    </source>
</evidence>
<evidence type="ECO:0000256" key="6">
    <source>
        <dbReference type="ARBA" id="ARBA00022917"/>
    </source>
</evidence>
<keyword evidence="9" id="KW-1185">Reference proteome</keyword>
<dbReference type="GO" id="GO:0004823">
    <property type="term" value="F:leucine-tRNA ligase activity"/>
    <property type="evidence" value="ECO:0007669"/>
    <property type="project" value="UniProtKB-EC"/>
</dbReference>
<evidence type="ECO:0000256" key="2">
    <source>
        <dbReference type="ARBA" id="ARBA00013164"/>
    </source>
</evidence>
<evidence type="ECO:0000313" key="8">
    <source>
        <dbReference type="EMBL" id="SYV97187.1"/>
    </source>
</evidence>
<feature type="non-terminal residue" evidence="8">
    <location>
        <position position="41"/>
    </location>
</feature>
<dbReference type="InterPro" id="IPR014729">
    <property type="entry name" value="Rossmann-like_a/b/a_fold"/>
</dbReference>
<evidence type="ECO:0000256" key="3">
    <source>
        <dbReference type="ARBA" id="ARBA00022598"/>
    </source>
</evidence>
<reference evidence="9" key="1">
    <citation type="submission" date="2018-06" db="EMBL/GenBank/DDBJ databases">
        <authorList>
            <consortium name="Pathogen Informatics"/>
        </authorList>
    </citation>
    <scope>NUCLEOTIDE SEQUENCE [LARGE SCALE GENOMIC DNA]</scope>
    <source>
        <strain evidence="9">NCTC10132</strain>
    </source>
</reference>
<evidence type="ECO:0000313" key="9">
    <source>
        <dbReference type="Proteomes" id="UP000257559"/>
    </source>
</evidence>
<protein>
    <recommendedName>
        <fullName evidence="2">leucine--tRNA ligase</fullName>
        <ecNumber evidence="2">6.1.1.4</ecNumber>
    </recommendedName>
</protein>
<dbReference type="KEGG" id="medw:NCTC10132_00546"/>
<dbReference type="AlphaFoldDB" id="A0A3B0PN10"/>
<sequence>MFPYPSASGLHVGHPEGYTATDIVSRFKRLNGFDVLHPIGW</sequence>
<dbReference type="GO" id="GO:0005829">
    <property type="term" value="C:cytosol"/>
    <property type="evidence" value="ECO:0007669"/>
    <property type="project" value="TreeGrafter"/>
</dbReference>
<dbReference type="InterPro" id="IPR002302">
    <property type="entry name" value="Leu-tRNA-ligase"/>
</dbReference>
<dbReference type="GO" id="GO:0006429">
    <property type="term" value="P:leucyl-tRNA aminoacylation"/>
    <property type="evidence" value="ECO:0007669"/>
    <property type="project" value="InterPro"/>
</dbReference>
<organism evidence="8 9">
    <name type="scientific">Mycoplasmopsis edwardii</name>
    <dbReference type="NCBI Taxonomy" id="53558"/>
    <lineage>
        <taxon>Bacteria</taxon>
        <taxon>Bacillati</taxon>
        <taxon>Mycoplasmatota</taxon>
        <taxon>Mycoplasmoidales</taxon>
        <taxon>Metamycoplasmataceae</taxon>
        <taxon>Mycoplasmopsis</taxon>
    </lineage>
</organism>
<dbReference type="PANTHER" id="PTHR43740">
    <property type="entry name" value="LEUCYL-TRNA SYNTHETASE"/>
    <property type="match status" value="1"/>
</dbReference>
<evidence type="ECO:0000256" key="7">
    <source>
        <dbReference type="ARBA" id="ARBA00023146"/>
    </source>
</evidence>
<dbReference type="EC" id="6.1.1.4" evidence="2"/>
<proteinExistence type="inferred from homology"/>
<keyword evidence="3 8" id="KW-0436">Ligase</keyword>
<evidence type="ECO:0000256" key="1">
    <source>
        <dbReference type="ARBA" id="ARBA00005594"/>
    </source>
</evidence>
<dbReference type="PANTHER" id="PTHR43740:SF2">
    <property type="entry name" value="LEUCINE--TRNA LIGASE, MITOCHONDRIAL"/>
    <property type="match status" value="1"/>
</dbReference>
<dbReference type="Proteomes" id="UP000257559">
    <property type="component" value="Chromosome"/>
</dbReference>